<sequence>MKTRMKMREQAANERIKNFNEVALGYNEEEAVEEAARCLQCKTAPCKHGCPAQVLIPEFILKIKEKDFAKAYEILKEKNNLPAVCGRVCPQETQCEEKCVLGKKGEPIAIGRLERFAADYGIKNKLDKAEKTGNGKKVAVVGGGPAGITCAADLAKLGHEVHLFEALHKPGGVMIYGIPEFRLPKSIVGYEIDSIEKLGVKIYPNALFGKDRNLKDLKEQGFDALFIGSGAGLPRYMNLEGEELNSCYSANEFLTRINLLKAYEFPRFKTPVYTGKKTIVVGGGNVAMDAARCAKRLGAEVAVIYRRTEKEMPARVEEVHHAKEEGIEFNFLCNPVKYIGDENGYVKKAVIEKMKLGEPDKSGRRRPVATGEFFEIEADSVVVAIGNKPNPLIPQSISELKTTDWGTIEVGEDFMTSVEGIFAGGDITTGAATVIEAIGAGKQAASSIDEFLKNGKSL</sequence>
<dbReference type="InterPro" id="IPR023753">
    <property type="entry name" value="FAD/NAD-binding_dom"/>
</dbReference>
<feature type="domain" description="FAD/NAD(P)-binding" evidence="1">
    <location>
        <begin position="136"/>
        <end position="441"/>
    </location>
</feature>
<evidence type="ECO:0000313" key="3">
    <source>
        <dbReference type="EMBL" id="PLX16633.1"/>
    </source>
</evidence>
<dbReference type="Gene3D" id="3.50.50.60">
    <property type="entry name" value="FAD/NAD(P)-binding domain"/>
    <property type="match status" value="2"/>
</dbReference>
<dbReference type="EMBL" id="PKTG01000109">
    <property type="protein sequence ID" value="PLX16633.1"/>
    <property type="molecule type" value="Genomic_DNA"/>
</dbReference>
<feature type="domain" description="Dihydroprymidine dehydrogenase" evidence="2">
    <location>
        <begin position="15"/>
        <end position="124"/>
    </location>
</feature>
<dbReference type="InterPro" id="IPR006004">
    <property type="entry name" value="SudA-like"/>
</dbReference>
<name>A0A2N5ZD87_MUIH1</name>
<reference evidence="3 4" key="1">
    <citation type="submission" date="2017-11" db="EMBL/GenBank/DDBJ databases">
        <title>Genome-resolved metagenomics identifies genetic mobility, metabolic interactions, and unexpected diversity in perchlorate-reducing communities.</title>
        <authorList>
            <person name="Barnum T.P."/>
            <person name="Figueroa I.A."/>
            <person name="Carlstrom C.I."/>
            <person name="Lucas L.N."/>
            <person name="Engelbrektson A.L."/>
            <person name="Coates J.D."/>
        </authorList>
    </citation>
    <scope>NUCLEOTIDE SEQUENCE [LARGE SCALE GENOMIC DNA]</scope>
    <source>
        <strain evidence="3">BM706</strain>
    </source>
</reference>
<organism evidence="3 4">
    <name type="scientific">Muiribacterium halophilum</name>
    <dbReference type="NCBI Taxonomy" id="2053465"/>
    <lineage>
        <taxon>Bacteria</taxon>
        <taxon>Candidatus Muiribacteriota</taxon>
        <taxon>Candidatus Muiribacteriia</taxon>
        <taxon>Candidatus Muiribacteriales</taxon>
        <taxon>Candidatus Muiribacteriaceae</taxon>
        <taxon>Candidatus Muiribacterium</taxon>
    </lineage>
</organism>
<evidence type="ECO:0000259" key="1">
    <source>
        <dbReference type="Pfam" id="PF07992"/>
    </source>
</evidence>
<dbReference type="PRINTS" id="PR00368">
    <property type="entry name" value="FADPNR"/>
</dbReference>
<evidence type="ECO:0000259" key="2">
    <source>
        <dbReference type="Pfam" id="PF14691"/>
    </source>
</evidence>
<dbReference type="InterPro" id="IPR036188">
    <property type="entry name" value="FAD/NAD-bd_sf"/>
</dbReference>
<dbReference type="Pfam" id="PF07992">
    <property type="entry name" value="Pyr_redox_2"/>
    <property type="match status" value="1"/>
</dbReference>
<gene>
    <name evidence="3" type="primary">gltA</name>
    <name evidence="3" type="ORF">C0601_09845</name>
</gene>
<evidence type="ECO:0000313" key="4">
    <source>
        <dbReference type="Proteomes" id="UP000234857"/>
    </source>
</evidence>
<dbReference type="Proteomes" id="UP000234857">
    <property type="component" value="Unassembled WGS sequence"/>
</dbReference>
<dbReference type="PANTHER" id="PTHR42783:SF3">
    <property type="entry name" value="GLUTAMATE SYNTHASE [NADPH] SMALL CHAIN-RELATED"/>
    <property type="match status" value="1"/>
</dbReference>
<dbReference type="Gene3D" id="1.10.1060.10">
    <property type="entry name" value="Alpha-helical ferredoxin"/>
    <property type="match status" value="1"/>
</dbReference>
<dbReference type="SUPFAM" id="SSF51971">
    <property type="entry name" value="Nucleotide-binding domain"/>
    <property type="match status" value="2"/>
</dbReference>
<dbReference type="SUPFAM" id="SSF46548">
    <property type="entry name" value="alpha-helical ferredoxin"/>
    <property type="match status" value="1"/>
</dbReference>
<dbReference type="Pfam" id="PF14691">
    <property type="entry name" value="Fer4_20"/>
    <property type="match status" value="1"/>
</dbReference>
<dbReference type="PANTHER" id="PTHR42783">
    <property type="entry name" value="GLUTAMATE SYNTHASE [NADPH] SMALL CHAIN"/>
    <property type="match status" value="1"/>
</dbReference>
<protein>
    <submittedName>
        <fullName evidence="3">Glutamate synthase (NADPH), homotetrameric</fullName>
    </submittedName>
</protein>
<dbReference type="InterPro" id="IPR028261">
    <property type="entry name" value="DPD_II"/>
</dbReference>
<dbReference type="AlphaFoldDB" id="A0A2N5ZD87"/>
<dbReference type="NCBIfam" id="TIGR01316">
    <property type="entry name" value="gltA"/>
    <property type="match status" value="1"/>
</dbReference>
<dbReference type="GO" id="GO:0016491">
    <property type="term" value="F:oxidoreductase activity"/>
    <property type="evidence" value="ECO:0007669"/>
    <property type="project" value="InterPro"/>
</dbReference>
<dbReference type="GO" id="GO:0051536">
    <property type="term" value="F:iron-sulfur cluster binding"/>
    <property type="evidence" value="ECO:0007669"/>
    <property type="project" value="InterPro"/>
</dbReference>
<proteinExistence type="predicted"/>
<dbReference type="PRINTS" id="PR00411">
    <property type="entry name" value="PNDRDTASEI"/>
</dbReference>
<accession>A0A2N5ZD87</accession>
<dbReference type="InterPro" id="IPR009051">
    <property type="entry name" value="Helical_ferredxn"/>
</dbReference>
<comment type="caution">
    <text evidence="3">The sequence shown here is derived from an EMBL/GenBank/DDBJ whole genome shotgun (WGS) entry which is preliminary data.</text>
</comment>